<dbReference type="InterPro" id="IPR023009">
    <property type="entry name" value="Tyrosine_recombinase_XerC/XerD"/>
</dbReference>
<evidence type="ECO:0000256" key="6">
    <source>
        <dbReference type="ARBA" id="ARBA00023125"/>
    </source>
</evidence>
<dbReference type="Gene3D" id="1.10.443.10">
    <property type="entry name" value="Intergrase catalytic core"/>
    <property type="match status" value="1"/>
</dbReference>
<feature type="active site" evidence="9">
    <location>
        <position position="274"/>
    </location>
</feature>
<evidence type="ECO:0000313" key="12">
    <source>
        <dbReference type="EMBL" id="WZL75313.1"/>
    </source>
</evidence>
<evidence type="ECO:0000259" key="10">
    <source>
        <dbReference type="PROSITE" id="PS51898"/>
    </source>
</evidence>
<comment type="function">
    <text evidence="9">Site-specific tyrosine recombinase, which acts by catalyzing the cutting and rejoining of the recombining DNA molecules. The XerC-XerD complex is essential to convert dimers of the bacterial chromosome into monomers to permit their segregation at cell division. It also contributes to the segregational stability of plasmids.</text>
</comment>
<evidence type="ECO:0000256" key="5">
    <source>
        <dbReference type="ARBA" id="ARBA00022908"/>
    </source>
</evidence>
<dbReference type="EMBL" id="CP121689">
    <property type="protein sequence ID" value="WZL75313.1"/>
    <property type="molecule type" value="Genomic_DNA"/>
</dbReference>
<dbReference type="NCBIfam" id="NF001399">
    <property type="entry name" value="PRK00283.1"/>
    <property type="match status" value="1"/>
</dbReference>
<dbReference type="PANTHER" id="PTHR30349:SF77">
    <property type="entry name" value="TYROSINE RECOMBINASE XERC"/>
    <property type="match status" value="1"/>
</dbReference>
<comment type="subunit">
    <text evidence="9">Forms a cyclic heterotetrameric complex composed of two molecules of XerC and two molecules of XerD.</text>
</comment>
<dbReference type="InterPro" id="IPR050090">
    <property type="entry name" value="Tyrosine_recombinase_XerCD"/>
</dbReference>
<gene>
    <name evidence="9" type="primary">xerC</name>
    <name evidence="12" type="ORF">QBE54_06850</name>
</gene>
<keyword evidence="6 9" id="KW-0238">DNA-binding</keyword>
<evidence type="ECO:0000259" key="11">
    <source>
        <dbReference type="PROSITE" id="PS51900"/>
    </source>
</evidence>
<name>A0ABZ2YAG4_9BACT</name>
<dbReference type="PROSITE" id="PS51900">
    <property type="entry name" value="CB"/>
    <property type="match status" value="1"/>
</dbReference>
<dbReference type="InterPro" id="IPR004107">
    <property type="entry name" value="Integrase_SAM-like_N"/>
</dbReference>
<dbReference type="Pfam" id="PF00589">
    <property type="entry name" value="Phage_integrase"/>
    <property type="match status" value="1"/>
</dbReference>
<dbReference type="RefSeq" id="WP_369017459.1">
    <property type="nucleotide sequence ID" value="NZ_CP121689.1"/>
</dbReference>
<keyword evidence="7 9" id="KW-0233">DNA recombination</keyword>
<accession>A0ABZ2YAG4</accession>
<evidence type="ECO:0000313" key="13">
    <source>
        <dbReference type="Proteomes" id="UP001461341"/>
    </source>
</evidence>
<sequence>MNYKENDFIKAFTQYLEAERGYSSHTVENYRRVVEQFALFLQGRKKNLLEVTPEEISSFLVHLKVQNGLSRVSQQNRLSALRTFYRFLKKRELVPFNPAQEVGGIKTEKKLPAFLTLSEIDKLLSFLKKKYLENKCFLNARNWAVFELFYASGLRVSELADLKRENVDLHNRLVRVHGKGKRERIVPFNESARQALQEYQVFRGLFEDKEGYFFVNRRGGKLSTRGIRKIFERVLKEAGILEKKVSPHTLRHTFATHFLAGGGELRVVQEMLGHASLSTTQIYTHIDWERMRRVYDLTHPHSGRRGN</sequence>
<dbReference type="InterPro" id="IPR044068">
    <property type="entry name" value="CB"/>
</dbReference>
<feature type="active site" evidence="9">
    <location>
        <position position="251"/>
    </location>
</feature>
<protein>
    <recommendedName>
        <fullName evidence="9">Tyrosine recombinase XerC</fullName>
    </recommendedName>
</protein>
<evidence type="ECO:0000256" key="7">
    <source>
        <dbReference type="ARBA" id="ARBA00023172"/>
    </source>
</evidence>
<dbReference type="Gene3D" id="1.10.150.130">
    <property type="match status" value="1"/>
</dbReference>
<feature type="domain" description="Tyr recombinase" evidence="10">
    <location>
        <begin position="110"/>
        <end position="296"/>
    </location>
</feature>
<evidence type="ECO:0000256" key="1">
    <source>
        <dbReference type="ARBA" id="ARBA00004496"/>
    </source>
</evidence>
<feature type="active site" evidence="9">
    <location>
        <position position="179"/>
    </location>
</feature>
<dbReference type="Proteomes" id="UP001461341">
    <property type="component" value="Chromosome"/>
</dbReference>
<organism evidence="12 13">
    <name type="scientific">Thermatribacter velox</name>
    <dbReference type="NCBI Taxonomy" id="3039681"/>
    <lineage>
        <taxon>Bacteria</taxon>
        <taxon>Pseudomonadati</taxon>
        <taxon>Atribacterota</taxon>
        <taxon>Atribacteria</taxon>
        <taxon>Atribacterales</taxon>
        <taxon>Thermatribacteraceae</taxon>
        <taxon>Thermatribacter</taxon>
    </lineage>
</organism>
<dbReference type="NCBIfam" id="NF040815">
    <property type="entry name" value="recomb_XerA_Arch"/>
    <property type="match status" value="1"/>
</dbReference>
<evidence type="ECO:0000256" key="4">
    <source>
        <dbReference type="ARBA" id="ARBA00022829"/>
    </source>
</evidence>
<dbReference type="Pfam" id="PF02899">
    <property type="entry name" value="Phage_int_SAM_1"/>
    <property type="match status" value="1"/>
</dbReference>
<reference evidence="12 13" key="1">
    <citation type="submission" date="2023-03" db="EMBL/GenBank/DDBJ databases">
        <title>Novel Species.</title>
        <authorList>
            <person name="Ma S."/>
        </authorList>
    </citation>
    <scope>NUCLEOTIDE SEQUENCE [LARGE SCALE GENOMIC DNA]</scope>
    <source>
        <strain evidence="12 13">B11</strain>
    </source>
</reference>
<proteinExistence type="inferred from homology"/>
<dbReference type="PANTHER" id="PTHR30349">
    <property type="entry name" value="PHAGE INTEGRASE-RELATED"/>
    <property type="match status" value="1"/>
</dbReference>
<comment type="similarity">
    <text evidence="9">Belongs to the 'phage' integrase family. XerC subfamily.</text>
</comment>
<dbReference type="InterPro" id="IPR013762">
    <property type="entry name" value="Integrase-like_cat_sf"/>
</dbReference>
<dbReference type="InterPro" id="IPR011010">
    <property type="entry name" value="DNA_brk_join_enz"/>
</dbReference>
<keyword evidence="3 9" id="KW-0132">Cell division</keyword>
<dbReference type="InterPro" id="IPR010998">
    <property type="entry name" value="Integrase_recombinase_N"/>
</dbReference>
<feature type="active site" evidence="9">
    <location>
        <position position="155"/>
    </location>
</feature>
<feature type="domain" description="Core-binding (CB)" evidence="11">
    <location>
        <begin position="3"/>
        <end position="89"/>
    </location>
</feature>
<evidence type="ECO:0000256" key="8">
    <source>
        <dbReference type="ARBA" id="ARBA00023306"/>
    </source>
</evidence>
<feature type="active site" description="O-(3'-phospho-DNA)-tyrosine intermediate" evidence="9">
    <location>
        <position position="283"/>
    </location>
</feature>
<comment type="subcellular location">
    <subcellularLocation>
        <location evidence="1 9">Cytoplasm</location>
    </subcellularLocation>
</comment>
<dbReference type="SUPFAM" id="SSF56349">
    <property type="entry name" value="DNA breaking-rejoining enzymes"/>
    <property type="match status" value="1"/>
</dbReference>
<dbReference type="HAMAP" id="MF_01808">
    <property type="entry name" value="Recomb_XerC_XerD"/>
    <property type="match status" value="1"/>
</dbReference>
<keyword evidence="13" id="KW-1185">Reference proteome</keyword>
<dbReference type="PROSITE" id="PS51898">
    <property type="entry name" value="TYR_RECOMBINASE"/>
    <property type="match status" value="1"/>
</dbReference>
<keyword evidence="4 9" id="KW-0159">Chromosome partition</keyword>
<dbReference type="InterPro" id="IPR002104">
    <property type="entry name" value="Integrase_catalytic"/>
</dbReference>
<keyword evidence="5 9" id="KW-0229">DNA integration</keyword>
<keyword evidence="2 9" id="KW-0963">Cytoplasm</keyword>
<keyword evidence="8 9" id="KW-0131">Cell cycle</keyword>
<feature type="active site" evidence="9">
    <location>
        <position position="248"/>
    </location>
</feature>
<dbReference type="CDD" id="cd00798">
    <property type="entry name" value="INT_XerDC_C"/>
    <property type="match status" value="1"/>
</dbReference>
<evidence type="ECO:0000256" key="9">
    <source>
        <dbReference type="HAMAP-Rule" id="MF_01808"/>
    </source>
</evidence>
<evidence type="ECO:0000256" key="2">
    <source>
        <dbReference type="ARBA" id="ARBA00022490"/>
    </source>
</evidence>
<evidence type="ECO:0000256" key="3">
    <source>
        <dbReference type="ARBA" id="ARBA00022618"/>
    </source>
</evidence>